<dbReference type="Proteomes" id="UP000095009">
    <property type="component" value="Unassembled WGS sequence"/>
</dbReference>
<reference evidence="1 2" key="1">
    <citation type="journal article" date="2016" name="Proc. Natl. Acad. Sci. U.S.A.">
        <title>Comparative genomics of biotechnologically important yeasts.</title>
        <authorList>
            <person name="Riley R."/>
            <person name="Haridas S."/>
            <person name="Wolfe K.H."/>
            <person name="Lopes M.R."/>
            <person name="Hittinger C.T."/>
            <person name="Goeker M."/>
            <person name="Salamov A.A."/>
            <person name="Wisecaver J.H."/>
            <person name="Long T.M."/>
            <person name="Calvey C.H."/>
            <person name="Aerts A.L."/>
            <person name="Barry K.W."/>
            <person name="Choi C."/>
            <person name="Clum A."/>
            <person name="Coughlan A.Y."/>
            <person name="Deshpande S."/>
            <person name="Douglass A.P."/>
            <person name="Hanson S.J."/>
            <person name="Klenk H.-P."/>
            <person name="LaButti K.M."/>
            <person name="Lapidus A."/>
            <person name="Lindquist E.A."/>
            <person name="Lipzen A.M."/>
            <person name="Meier-Kolthoff J.P."/>
            <person name="Ohm R.A."/>
            <person name="Otillar R.P."/>
            <person name="Pangilinan J.L."/>
            <person name="Peng Y."/>
            <person name="Rokas A."/>
            <person name="Rosa C.A."/>
            <person name="Scheuner C."/>
            <person name="Sibirny A.A."/>
            <person name="Slot J.C."/>
            <person name="Stielow J.B."/>
            <person name="Sun H."/>
            <person name="Kurtzman C.P."/>
            <person name="Blackwell M."/>
            <person name="Grigoriev I.V."/>
            <person name="Jeffries T.W."/>
        </authorList>
    </citation>
    <scope>NUCLEOTIDE SEQUENCE [LARGE SCALE GENOMIC DNA]</scope>
    <source>
        <strain evidence="1 2">DSM 6958</strain>
    </source>
</reference>
<dbReference type="AlphaFoldDB" id="A0A1E3PP62"/>
<accession>A0A1E3PP62</accession>
<keyword evidence="2" id="KW-1185">Reference proteome</keyword>
<proteinExistence type="predicted"/>
<dbReference type="EMBL" id="KV454407">
    <property type="protein sequence ID" value="ODQ67223.1"/>
    <property type="molecule type" value="Genomic_DNA"/>
</dbReference>
<gene>
    <name evidence="1" type="ORF">NADFUDRAFT_81779</name>
</gene>
<sequence length="54" mass="6147">MTKAQRVTIRGGFTSSKATTLVRVEWLLDRKTPRKTRELSKRFLQAEEKGVPGS</sequence>
<organism evidence="1 2">
    <name type="scientific">Nadsonia fulvescens var. elongata DSM 6958</name>
    <dbReference type="NCBI Taxonomy" id="857566"/>
    <lineage>
        <taxon>Eukaryota</taxon>
        <taxon>Fungi</taxon>
        <taxon>Dikarya</taxon>
        <taxon>Ascomycota</taxon>
        <taxon>Saccharomycotina</taxon>
        <taxon>Dipodascomycetes</taxon>
        <taxon>Dipodascales</taxon>
        <taxon>Dipodascales incertae sedis</taxon>
        <taxon>Nadsonia</taxon>
    </lineage>
</organism>
<protein>
    <submittedName>
        <fullName evidence="1">Uncharacterized protein</fullName>
    </submittedName>
</protein>
<name>A0A1E3PP62_9ASCO</name>
<evidence type="ECO:0000313" key="1">
    <source>
        <dbReference type="EMBL" id="ODQ67223.1"/>
    </source>
</evidence>
<evidence type="ECO:0000313" key="2">
    <source>
        <dbReference type="Proteomes" id="UP000095009"/>
    </source>
</evidence>